<sequence>MTDFVSITIAIVIIFMVYRWLSASGEGSQPSRQGQNRGRMTPRTQARLVNPEMVETVRAMFPHIPTAAIHYDLQKTGSVEQTCDNILRDGTLPMPPAPRPPTPPAPSTSSTSGSSSATSQSVNGNLVQRFQLQEAAERNVVPDEPSKVWADSAEKRQEVFKSRKEFMVLQARKRFLEQEALKAKENEKRDTTA</sequence>
<dbReference type="GO" id="GO:0043130">
    <property type="term" value="F:ubiquitin binding"/>
    <property type="evidence" value="ECO:0007669"/>
    <property type="project" value="InterPro"/>
</dbReference>
<protein>
    <recommendedName>
        <fullName evidence="9">Coupling of ubiquitin conjugation to ER degradation protein 1</fullName>
    </recommendedName>
</protein>
<dbReference type="Proteomes" id="UP000738359">
    <property type="component" value="Unassembled WGS sequence"/>
</dbReference>
<keyword evidence="5" id="KW-1133">Transmembrane helix</keyword>
<evidence type="ECO:0000256" key="4">
    <source>
        <dbReference type="ARBA" id="ARBA00022824"/>
    </source>
</evidence>
<evidence type="ECO:0000256" key="2">
    <source>
        <dbReference type="ARBA" id="ARBA00022692"/>
    </source>
</evidence>
<reference evidence="12" key="1">
    <citation type="journal article" date="2020" name="Fungal Divers.">
        <title>Resolving the Mortierellaceae phylogeny through synthesis of multi-gene phylogenetics and phylogenomics.</title>
        <authorList>
            <person name="Vandepol N."/>
            <person name="Liber J."/>
            <person name="Desiro A."/>
            <person name="Na H."/>
            <person name="Kennedy M."/>
            <person name="Barry K."/>
            <person name="Grigoriev I.V."/>
            <person name="Miller A.N."/>
            <person name="O'Donnell K."/>
            <person name="Stajich J.E."/>
            <person name="Bonito G."/>
        </authorList>
    </citation>
    <scope>NUCLEOTIDE SEQUENCE</scope>
    <source>
        <strain evidence="12">CK1249</strain>
    </source>
</reference>
<dbReference type="Pfam" id="PF02845">
    <property type="entry name" value="CUE"/>
    <property type="match status" value="1"/>
</dbReference>
<accession>A0A9P6IYU8</accession>
<proteinExistence type="inferred from homology"/>
<comment type="similarity">
    <text evidence="8">Belongs to the CUE1 family.</text>
</comment>
<dbReference type="FunFam" id="1.10.8.10:FF:000050">
    <property type="entry name" value="Related to AMFR protein"/>
    <property type="match status" value="1"/>
</dbReference>
<gene>
    <name evidence="12" type="ORF">BGZ70_010697</name>
</gene>
<evidence type="ECO:0000256" key="1">
    <source>
        <dbReference type="ARBA" id="ARBA00004586"/>
    </source>
</evidence>
<feature type="domain" description="CUE" evidence="11">
    <location>
        <begin position="49"/>
        <end position="91"/>
    </location>
</feature>
<evidence type="ECO:0000313" key="12">
    <source>
        <dbReference type="EMBL" id="KAF9953980.1"/>
    </source>
</evidence>
<evidence type="ECO:0000259" key="11">
    <source>
        <dbReference type="PROSITE" id="PS51140"/>
    </source>
</evidence>
<keyword evidence="2" id="KW-0812">Transmembrane</keyword>
<dbReference type="EMBL" id="JAAAHY010000999">
    <property type="protein sequence ID" value="KAF9953980.1"/>
    <property type="molecule type" value="Genomic_DNA"/>
</dbReference>
<name>A0A9P6IYU8_MORAP</name>
<evidence type="ECO:0000256" key="6">
    <source>
        <dbReference type="ARBA" id="ARBA00023136"/>
    </source>
</evidence>
<dbReference type="Gene3D" id="1.10.8.10">
    <property type="entry name" value="DNA helicase RuvA subunit, C-terminal domain"/>
    <property type="match status" value="1"/>
</dbReference>
<dbReference type="PROSITE" id="PS51140">
    <property type="entry name" value="CUE"/>
    <property type="match status" value="1"/>
</dbReference>
<keyword evidence="6" id="KW-0472">Membrane</keyword>
<dbReference type="CDD" id="cd14424">
    <property type="entry name" value="CUE_Cue1p_like"/>
    <property type="match status" value="1"/>
</dbReference>
<keyword evidence="13" id="KW-1185">Reference proteome</keyword>
<feature type="region of interest" description="Disordered" evidence="10">
    <location>
        <begin position="25"/>
        <end position="48"/>
    </location>
</feature>
<evidence type="ECO:0000256" key="9">
    <source>
        <dbReference type="ARBA" id="ARBA00072899"/>
    </source>
</evidence>
<keyword evidence="4" id="KW-0256">Endoplasmic reticulum</keyword>
<dbReference type="GO" id="GO:0005789">
    <property type="term" value="C:endoplasmic reticulum membrane"/>
    <property type="evidence" value="ECO:0007669"/>
    <property type="project" value="UniProtKB-SubCell"/>
</dbReference>
<feature type="compositionally biased region" description="Low complexity" evidence="10">
    <location>
        <begin position="107"/>
        <end position="121"/>
    </location>
</feature>
<keyword evidence="3" id="KW-0833">Ubl conjugation pathway</keyword>
<dbReference type="SMART" id="SM00546">
    <property type="entry name" value="CUE"/>
    <property type="match status" value="1"/>
</dbReference>
<feature type="compositionally biased region" description="Polar residues" evidence="10">
    <location>
        <begin position="25"/>
        <end position="44"/>
    </location>
</feature>
<evidence type="ECO:0000313" key="13">
    <source>
        <dbReference type="Proteomes" id="UP000738359"/>
    </source>
</evidence>
<dbReference type="InterPro" id="IPR003892">
    <property type="entry name" value="CUE"/>
</dbReference>
<dbReference type="AlphaFoldDB" id="A0A9P6IYU8"/>
<organism evidence="12 13">
    <name type="scientific">Mortierella alpina</name>
    <name type="common">Oleaginous fungus</name>
    <name type="synonym">Mortierella renispora</name>
    <dbReference type="NCBI Taxonomy" id="64518"/>
    <lineage>
        <taxon>Eukaryota</taxon>
        <taxon>Fungi</taxon>
        <taxon>Fungi incertae sedis</taxon>
        <taxon>Mucoromycota</taxon>
        <taxon>Mortierellomycotina</taxon>
        <taxon>Mortierellomycetes</taxon>
        <taxon>Mortierellales</taxon>
        <taxon>Mortierellaceae</taxon>
        <taxon>Mortierella</taxon>
    </lineage>
</organism>
<evidence type="ECO:0000256" key="8">
    <source>
        <dbReference type="ARBA" id="ARBA00061383"/>
    </source>
</evidence>
<evidence type="ECO:0000256" key="10">
    <source>
        <dbReference type="SAM" id="MobiDB-lite"/>
    </source>
</evidence>
<comment type="caution">
    <text evidence="12">The sequence shown here is derived from an EMBL/GenBank/DDBJ whole genome shotgun (WGS) entry which is preliminary data.</text>
</comment>
<evidence type="ECO:0000256" key="3">
    <source>
        <dbReference type="ARBA" id="ARBA00022786"/>
    </source>
</evidence>
<evidence type="ECO:0000256" key="7">
    <source>
        <dbReference type="ARBA" id="ARBA00037847"/>
    </source>
</evidence>
<feature type="compositionally biased region" description="Pro residues" evidence="10">
    <location>
        <begin position="93"/>
        <end position="106"/>
    </location>
</feature>
<feature type="region of interest" description="Disordered" evidence="10">
    <location>
        <begin position="86"/>
        <end position="122"/>
    </location>
</feature>
<comment type="subcellular location">
    <subcellularLocation>
        <location evidence="7">Endomembrane system</location>
        <topology evidence="7">Single-pass membrane protein</topology>
    </subcellularLocation>
    <subcellularLocation>
        <location evidence="1">Endoplasmic reticulum membrane</location>
    </subcellularLocation>
</comment>
<dbReference type="OrthoDB" id="3824970at2759"/>
<evidence type="ECO:0000256" key="5">
    <source>
        <dbReference type="ARBA" id="ARBA00022989"/>
    </source>
</evidence>